<protein>
    <submittedName>
        <fullName evidence="2">Uncharacterized protein</fullName>
    </submittedName>
</protein>
<dbReference type="WBParaSite" id="ES5_v2.g14775.t1">
    <property type="protein sequence ID" value="ES5_v2.g14775.t1"/>
    <property type="gene ID" value="ES5_v2.g14775"/>
</dbReference>
<name>A0AC34FCU0_9BILA</name>
<proteinExistence type="predicted"/>
<reference evidence="2" key="1">
    <citation type="submission" date="2022-11" db="UniProtKB">
        <authorList>
            <consortium name="WormBaseParasite"/>
        </authorList>
    </citation>
    <scope>IDENTIFICATION</scope>
</reference>
<organism evidence="1 2">
    <name type="scientific">Panagrolaimus sp. ES5</name>
    <dbReference type="NCBI Taxonomy" id="591445"/>
    <lineage>
        <taxon>Eukaryota</taxon>
        <taxon>Metazoa</taxon>
        <taxon>Ecdysozoa</taxon>
        <taxon>Nematoda</taxon>
        <taxon>Chromadorea</taxon>
        <taxon>Rhabditida</taxon>
        <taxon>Tylenchina</taxon>
        <taxon>Panagrolaimomorpha</taxon>
        <taxon>Panagrolaimoidea</taxon>
        <taxon>Panagrolaimidae</taxon>
        <taxon>Panagrolaimus</taxon>
    </lineage>
</organism>
<dbReference type="Proteomes" id="UP000887579">
    <property type="component" value="Unplaced"/>
</dbReference>
<sequence length="509" mass="58128">MVQTFKRAINKGKMDRPDASPTQLAKEFLLAFRTTPNISTGETPAFLFYGRQMRTIFDALKPALQPTISKRQNQMNAEEKETATIKEKQMQIFMTGQPIWYKLTKEKKENWKKGCIDKLDSTNIYLVKKEDGNSIRLSVNQLRDRKITRADYFSSTENITENLGTVQITVLGIIAKRNNMSSSTSSSTSYLKAKQAPTQLPVYAEIRVHPSIVENFGSAGVNASIEWLMVAARNSKVPVEIIRPGSNIGVKPAMNLVWCDDPIHLTSAMVQIKSLDFTKPHKRGRTFILAKLLGQAVTNFFTNETTTDSIHPSIRATEELFAIKKNETSFTQKQCKAFKDLQNFWTPNIKKLTTFDLGQIEQERPHQILDRFFLSQQNSNQLTTYTTGKTEYWNSETKNSTTYRKNDYIQPQTNIPTLSSAPFVDGSFLDLIQIPYKQRSFYSFNPKPEEPAKQKSTTRMIDQHLLSPSTSPEPKFLEEEMLKVLDQQLLMDHKNIQRRPNKSPPPPPP</sequence>
<evidence type="ECO:0000313" key="1">
    <source>
        <dbReference type="Proteomes" id="UP000887579"/>
    </source>
</evidence>
<accession>A0AC34FCU0</accession>
<evidence type="ECO:0000313" key="2">
    <source>
        <dbReference type="WBParaSite" id="ES5_v2.g14775.t1"/>
    </source>
</evidence>